<evidence type="ECO:0000256" key="4">
    <source>
        <dbReference type="ARBA" id="ARBA00022452"/>
    </source>
</evidence>
<name>A0A8E4DGP8_9PROT</name>
<evidence type="ECO:0000256" key="6">
    <source>
        <dbReference type="ARBA" id="ARBA00023136"/>
    </source>
</evidence>
<protein>
    <recommendedName>
        <fullName evidence="11">Outer membrane efflux protein</fullName>
    </recommendedName>
</protein>
<sequence length="664" mass="70568">MLVAPGVWAADAVEVSKPASTPQQTAAQNQMSSLQAASNAAHAAVEAANAAAVAASAAASAANAAANAASEAVKATAQSMQQLPAPQLILDPTPIKAPEPAAANPVATTKSAPLDTSLPPEQAKKQLAPIGLQPLDTSLSTQTDSVYEVKDLSLAKLFGVSLIPVAVTSQMHNEYLNNSENATDAPPAGVVNAIDLPGATNAAVVFSRDVNIANQRLGQADAQSNQARALLLPNLSVRYARGREISSPSSVIDPLTGAAADQSAHIRTDKSITLRQPILDLQSTYDWQRRKEVINSRAESLRGSQADAWLSTVTAYLGLTSSRLIADLSLGYEKQLNQLFDYVDKRANAGASSGSDRQRVLARTLQARAARSQQESAHAAASVEFLRLTNIAPEQIRLPDRTDMGVIPNTVGEAIKIAMENSPDIGSLRAELKAAELDQNVARAKFGPRFDIELSKLTTNNAGGPAGLQEDTRAMVVMNWNLLNGSGDYYLTNEKKARLDEVKYRLDDIQRRITQSMISQYATLDATREQLVSGYRELNAISSAVTSMSEKMFAGNQSLLDLLDVYDRQYQARTRLVTLHSQEIDALSQISRLLGQATAVNSSGLEVMPTTPSLPNDAQPSEIKSQGANPSYSAPPAKSAESDEAAVTPLAPLEVPVPVSTIRP</sequence>
<dbReference type="PANTHER" id="PTHR30026">
    <property type="entry name" value="OUTER MEMBRANE PROTEIN TOLC"/>
    <property type="match status" value="1"/>
</dbReference>
<keyword evidence="3" id="KW-0813">Transport</keyword>
<keyword evidence="4" id="KW-1134">Transmembrane beta strand</keyword>
<dbReference type="GO" id="GO:1990281">
    <property type="term" value="C:efflux pump complex"/>
    <property type="evidence" value="ECO:0007669"/>
    <property type="project" value="TreeGrafter"/>
</dbReference>
<proteinExistence type="inferred from homology"/>
<comment type="similarity">
    <text evidence="2">Belongs to the outer membrane factor (OMF) (TC 1.B.17) family.</text>
</comment>
<dbReference type="PANTHER" id="PTHR30026:SF22">
    <property type="entry name" value="OUTER MEMBRANE EFFLUX PROTEIN"/>
    <property type="match status" value="1"/>
</dbReference>
<organism evidence="9 10">
    <name type="scientific">Methyloradius palustris</name>
    <dbReference type="NCBI Taxonomy" id="2778876"/>
    <lineage>
        <taxon>Bacteria</taxon>
        <taxon>Pseudomonadati</taxon>
        <taxon>Pseudomonadota</taxon>
        <taxon>Betaproteobacteria</taxon>
        <taxon>Nitrosomonadales</taxon>
        <taxon>Methylophilaceae</taxon>
        <taxon>Methyloradius</taxon>
    </lineage>
</organism>
<dbReference type="Proteomes" id="UP000826722">
    <property type="component" value="Chromosome"/>
</dbReference>
<feature type="region of interest" description="Disordered" evidence="8">
    <location>
        <begin position="90"/>
        <end position="115"/>
    </location>
</feature>
<evidence type="ECO:0000256" key="3">
    <source>
        <dbReference type="ARBA" id="ARBA00022448"/>
    </source>
</evidence>
<dbReference type="Gene3D" id="1.20.1600.10">
    <property type="entry name" value="Outer membrane efflux proteins (OEP)"/>
    <property type="match status" value="1"/>
</dbReference>
<keyword evidence="6" id="KW-0472">Membrane</keyword>
<dbReference type="RefSeq" id="WP_221764296.1">
    <property type="nucleotide sequence ID" value="NZ_AP024110.1"/>
</dbReference>
<dbReference type="Pfam" id="PF02321">
    <property type="entry name" value="OEP"/>
    <property type="match status" value="1"/>
</dbReference>
<dbReference type="GO" id="GO:0015288">
    <property type="term" value="F:porin activity"/>
    <property type="evidence" value="ECO:0007669"/>
    <property type="project" value="TreeGrafter"/>
</dbReference>
<feature type="region of interest" description="Disordered" evidence="8">
    <location>
        <begin position="604"/>
        <end position="664"/>
    </location>
</feature>
<feature type="compositionally biased region" description="Polar residues" evidence="8">
    <location>
        <begin position="604"/>
        <end position="632"/>
    </location>
</feature>
<dbReference type="KEGG" id="mpau:ZMTM_25470"/>
<accession>A0A8E4DGP8</accession>
<dbReference type="AlphaFoldDB" id="A0A8E4DGP8"/>
<dbReference type="SUPFAM" id="SSF56954">
    <property type="entry name" value="Outer membrane efflux proteins (OEP)"/>
    <property type="match status" value="1"/>
</dbReference>
<evidence type="ECO:0000256" key="5">
    <source>
        <dbReference type="ARBA" id="ARBA00022692"/>
    </source>
</evidence>
<dbReference type="InterPro" id="IPR051906">
    <property type="entry name" value="TolC-like"/>
</dbReference>
<evidence type="ECO:0000256" key="7">
    <source>
        <dbReference type="ARBA" id="ARBA00023237"/>
    </source>
</evidence>
<keyword evidence="10" id="KW-1185">Reference proteome</keyword>
<keyword evidence="7" id="KW-0998">Cell outer membrane</keyword>
<evidence type="ECO:0000256" key="2">
    <source>
        <dbReference type="ARBA" id="ARBA00007613"/>
    </source>
</evidence>
<gene>
    <name evidence="9" type="ORF">ZMTM_25470</name>
</gene>
<evidence type="ECO:0000313" key="9">
    <source>
        <dbReference type="EMBL" id="BCM26288.1"/>
    </source>
</evidence>
<dbReference type="GO" id="GO:0009279">
    <property type="term" value="C:cell outer membrane"/>
    <property type="evidence" value="ECO:0007669"/>
    <property type="project" value="UniProtKB-SubCell"/>
</dbReference>
<comment type="subcellular location">
    <subcellularLocation>
        <location evidence="1">Cell outer membrane</location>
    </subcellularLocation>
</comment>
<evidence type="ECO:0000256" key="1">
    <source>
        <dbReference type="ARBA" id="ARBA00004442"/>
    </source>
</evidence>
<evidence type="ECO:0000313" key="10">
    <source>
        <dbReference type="Proteomes" id="UP000826722"/>
    </source>
</evidence>
<keyword evidence="5" id="KW-0812">Transmembrane</keyword>
<evidence type="ECO:0008006" key="11">
    <source>
        <dbReference type="Google" id="ProtNLM"/>
    </source>
</evidence>
<evidence type="ECO:0000256" key="8">
    <source>
        <dbReference type="SAM" id="MobiDB-lite"/>
    </source>
</evidence>
<dbReference type="GO" id="GO:0015562">
    <property type="term" value="F:efflux transmembrane transporter activity"/>
    <property type="evidence" value="ECO:0007669"/>
    <property type="project" value="InterPro"/>
</dbReference>
<reference evidence="9" key="1">
    <citation type="journal article" date="2021" name="Arch. Microbiol.">
        <title>Methyloradius palustris gen. nov., sp. nov., a methanol-oxidizing bacterium isolated from snow.</title>
        <authorList>
            <person name="Miyadera T."/>
            <person name="Kojima H."/>
            <person name="Fukui M."/>
        </authorList>
    </citation>
    <scope>NUCLEOTIDE SEQUENCE</scope>
    <source>
        <strain evidence="9">Zm11</strain>
    </source>
</reference>
<dbReference type="InterPro" id="IPR003423">
    <property type="entry name" value="OMP_efflux"/>
</dbReference>
<dbReference type="EMBL" id="AP024110">
    <property type="protein sequence ID" value="BCM26288.1"/>
    <property type="molecule type" value="Genomic_DNA"/>
</dbReference>